<reference evidence="1" key="2">
    <citation type="journal article" date="2023" name="BMC Genomics">
        <title>Pest status, molecular evolution, and epigenetic factors derived from the genome assembly of Frankliniella fusca, a thysanopteran phytovirus vector.</title>
        <authorList>
            <person name="Catto M.A."/>
            <person name="Labadie P.E."/>
            <person name="Jacobson A.L."/>
            <person name="Kennedy G.G."/>
            <person name="Srinivasan R."/>
            <person name="Hunt B.G."/>
        </authorList>
    </citation>
    <scope>NUCLEOTIDE SEQUENCE</scope>
    <source>
        <strain evidence="1">PL_HMW_Pooled</strain>
    </source>
</reference>
<organism evidence="1 2">
    <name type="scientific">Frankliniella fusca</name>
    <dbReference type="NCBI Taxonomy" id="407009"/>
    <lineage>
        <taxon>Eukaryota</taxon>
        <taxon>Metazoa</taxon>
        <taxon>Ecdysozoa</taxon>
        <taxon>Arthropoda</taxon>
        <taxon>Hexapoda</taxon>
        <taxon>Insecta</taxon>
        <taxon>Pterygota</taxon>
        <taxon>Neoptera</taxon>
        <taxon>Paraneoptera</taxon>
        <taxon>Thysanoptera</taxon>
        <taxon>Terebrantia</taxon>
        <taxon>Thripoidea</taxon>
        <taxon>Thripidae</taxon>
        <taxon>Frankliniella</taxon>
    </lineage>
</organism>
<keyword evidence="2" id="KW-1185">Reference proteome</keyword>
<sequence>MLNVYTIVTVVSHTSAYTSVLLLLRQHLVQYNFSKVVTDYEDAVINSFSNVFGVEAMACHARVTIGVLLLSNCEEIMNVVRLCCALPLLPQNLLQRGLNAIGTEALNLNNRFIYDIVRPFLMYVQRDWLNHVNRGQCLSVCLSDHRTNNASESNNRDMKRQFGIHHPNVFQFIRKLADFEDNVVDDLHILIRGVIPTRHRGQQLLSHLMFEYKS</sequence>
<comment type="caution">
    <text evidence="1">The sequence shown here is derived from an EMBL/GenBank/DDBJ whole genome shotgun (WGS) entry which is preliminary data.</text>
</comment>
<accession>A0AAE1L7X7</accession>
<gene>
    <name evidence="1" type="ORF">KUF71_003678</name>
</gene>
<dbReference type="EMBL" id="JAHWGI010000085">
    <property type="protein sequence ID" value="KAK3909079.1"/>
    <property type="molecule type" value="Genomic_DNA"/>
</dbReference>
<evidence type="ECO:0000313" key="1">
    <source>
        <dbReference type="EMBL" id="KAK3909079.1"/>
    </source>
</evidence>
<dbReference type="GO" id="GO:0004521">
    <property type="term" value="F:RNA endonuclease activity"/>
    <property type="evidence" value="ECO:0007669"/>
    <property type="project" value="InterPro"/>
</dbReference>
<protein>
    <submittedName>
        <fullName evidence="1">Ferredoxin-fold anticodon-binding domain-containing protein 1</fullName>
    </submittedName>
</protein>
<dbReference type="Pfam" id="PF11080">
    <property type="entry name" value="GhoS"/>
    <property type="match status" value="1"/>
</dbReference>
<reference evidence="1" key="1">
    <citation type="submission" date="2021-07" db="EMBL/GenBank/DDBJ databases">
        <authorList>
            <person name="Catto M.A."/>
            <person name="Jacobson A."/>
            <person name="Kennedy G."/>
            <person name="Labadie P."/>
            <person name="Hunt B.G."/>
            <person name="Srinivasan R."/>
        </authorList>
    </citation>
    <scope>NUCLEOTIDE SEQUENCE</scope>
    <source>
        <strain evidence="1">PL_HMW_Pooled</strain>
        <tissue evidence="1">Head</tissue>
    </source>
</reference>
<proteinExistence type="predicted"/>
<name>A0AAE1L7X7_9NEOP</name>
<dbReference type="InterPro" id="IPR022597">
    <property type="entry name" value="GhoS"/>
</dbReference>
<dbReference type="AlphaFoldDB" id="A0AAE1L7X7"/>
<dbReference type="Proteomes" id="UP001219518">
    <property type="component" value="Unassembled WGS sequence"/>
</dbReference>
<evidence type="ECO:0000313" key="2">
    <source>
        <dbReference type="Proteomes" id="UP001219518"/>
    </source>
</evidence>